<gene>
    <name evidence="2" type="ORF">SmJEL517_g03347</name>
</gene>
<feature type="domain" description="Beta-lactamase-related" evidence="1">
    <location>
        <begin position="34"/>
        <end position="401"/>
    </location>
</feature>
<dbReference type="STRING" id="1806994.A0A507C279"/>
<name>A0A507C279_9FUNG</name>
<comment type="caution">
    <text evidence="2">The sequence shown here is derived from an EMBL/GenBank/DDBJ whole genome shotgun (WGS) entry which is preliminary data.</text>
</comment>
<evidence type="ECO:0000313" key="2">
    <source>
        <dbReference type="EMBL" id="TPX33822.1"/>
    </source>
</evidence>
<dbReference type="SUPFAM" id="SSF56601">
    <property type="entry name" value="beta-lactamase/transpeptidase-like"/>
    <property type="match status" value="1"/>
</dbReference>
<evidence type="ECO:0000259" key="1">
    <source>
        <dbReference type="Pfam" id="PF00144"/>
    </source>
</evidence>
<evidence type="ECO:0000313" key="3">
    <source>
        <dbReference type="Proteomes" id="UP000319731"/>
    </source>
</evidence>
<accession>A0A507C279</accession>
<dbReference type="PANTHER" id="PTHR43319">
    <property type="entry name" value="BETA-LACTAMASE-RELATED"/>
    <property type="match status" value="1"/>
</dbReference>
<dbReference type="Proteomes" id="UP000319731">
    <property type="component" value="Unassembled WGS sequence"/>
</dbReference>
<proteinExistence type="predicted"/>
<reference evidence="2 3" key="1">
    <citation type="journal article" date="2019" name="Sci. Rep.">
        <title>Comparative genomics of chytrid fungi reveal insights into the obligate biotrophic and pathogenic lifestyle of Synchytrium endobioticum.</title>
        <authorList>
            <person name="van de Vossenberg B.T.L.H."/>
            <person name="Warris S."/>
            <person name="Nguyen H.D.T."/>
            <person name="van Gent-Pelzer M.P.E."/>
            <person name="Joly D.L."/>
            <person name="van de Geest H.C."/>
            <person name="Bonants P.J.M."/>
            <person name="Smith D.S."/>
            <person name="Levesque C.A."/>
            <person name="van der Lee T.A.J."/>
        </authorList>
    </citation>
    <scope>NUCLEOTIDE SEQUENCE [LARGE SCALE GENOMIC DNA]</scope>
    <source>
        <strain evidence="2 3">JEL517</strain>
    </source>
</reference>
<dbReference type="InterPro" id="IPR012338">
    <property type="entry name" value="Beta-lactam/transpept-like"/>
</dbReference>
<dbReference type="Gene3D" id="3.40.710.10">
    <property type="entry name" value="DD-peptidase/beta-lactamase superfamily"/>
    <property type="match status" value="1"/>
</dbReference>
<dbReference type="InterPro" id="IPR052907">
    <property type="entry name" value="Beta-lactamase/esterase"/>
</dbReference>
<keyword evidence="3" id="KW-1185">Reference proteome</keyword>
<dbReference type="Pfam" id="PF00144">
    <property type="entry name" value="Beta-lactamase"/>
    <property type="match status" value="1"/>
</dbReference>
<dbReference type="PANTHER" id="PTHR43319:SF3">
    <property type="entry name" value="BETA-LACTAMASE-RELATED DOMAIN-CONTAINING PROTEIN"/>
    <property type="match status" value="1"/>
</dbReference>
<dbReference type="EMBL" id="QEAO01000017">
    <property type="protein sequence ID" value="TPX33822.1"/>
    <property type="molecule type" value="Genomic_DNA"/>
</dbReference>
<protein>
    <recommendedName>
        <fullName evidence="1">Beta-lactamase-related domain-containing protein</fullName>
    </recommendedName>
</protein>
<dbReference type="OrthoDB" id="5946976at2759"/>
<dbReference type="InterPro" id="IPR001466">
    <property type="entry name" value="Beta-lactam-related"/>
</dbReference>
<dbReference type="AlphaFoldDB" id="A0A507C279"/>
<sequence>MTPALPTSAKIPTTFPIVGQVEPGFERLREAFKANFDAGEELGAGICCYLNGKKVVDLEGGYFDETYDRVYAGSLQVVFSCSKLVESILVAHEVDQGTFDYDDKIAKYWPEFGQGKKENVLVKELMAHRAGVEGLKDKPTIKKMQDLDAMARHLAAQPHLHEGVTTEVYHAWTRGLYANELVRRTDPHKRNMGQLVQDIISKPLGVTFYFGTPSHVDERISPVVLYPYSNRPRTVVDEADRAKGIPAPPPGLLETFDLTINTVDVTGLPPHSSVPICVANTREGRAMQAPSSNGVTNARSLAKIGAAMANGGSFDGVTILSKSGMDRAAVKQPRMDNALFPGTQLTWTAAGWASWDTEIVPGRPDLGTDPDVCFEGWMGYGGSQFLFDRKNNISFAYVMNGCVADSVSGDRRTPALIKCFVECYKALQQKQSHL</sequence>
<dbReference type="GeneID" id="42004572"/>
<dbReference type="RefSeq" id="XP_031024706.1">
    <property type="nucleotide sequence ID" value="XM_031169275.1"/>
</dbReference>
<organism evidence="2 3">
    <name type="scientific">Synchytrium microbalum</name>
    <dbReference type="NCBI Taxonomy" id="1806994"/>
    <lineage>
        <taxon>Eukaryota</taxon>
        <taxon>Fungi</taxon>
        <taxon>Fungi incertae sedis</taxon>
        <taxon>Chytridiomycota</taxon>
        <taxon>Chytridiomycota incertae sedis</taxon>
        <taxon>Chytridiomycetes</taxon>
        <taxon>Synchytriales</taxon>
        <taxon>Synchytriaceae</taxon>
        <taxon>Synchytrium</taxon>
    </lineage>
</organism>